<organism evidence="8 9">
    <name type="scientific">Paenibacillus soyae</name>
    <dbReference type="NCBI Taxonomy" id="2969249"/>
    <lineage>
        <taxon>Bacteria</taxon>
        <taxon>Bacillati</taxon>
        <taxon>Bacillota</taxon>
        <taxon>Bacilli</taxon>
        <taxon>Bacillales</taxon>
        <taxon>Paenibacillaceae</taxon>
        <taxon>Paenibacillus</taxon>
    </lineage>
</organism>
<dbReference type="PROSITE" id="PS50983">
    <property type="entry name" value="FE_B12_PBP"/>
    <property type="match status" value="1"/>
</dbReference>
<dbReference type="Gene3D" id="3.40.50.1980">
    <property type="entry name" value="Nitrogenase molybdenum iron protein domain"/>
    <property type="match status" value="2"/>
</dbReference>
<dbReference type="AlphaFoldDB" id="A0A9X2MT84"/>
<dbReference type="GO" id="GO:1901678">
    <property type="term" value="P:iron coordination entity transport"/>
    <property type="evidence" value="ECO:0007669"/>
    <property type="project" value="UniProtKB-ARBA"/>
</dbReference>
<dbReference type="GO" id="GO:0030288">
    <property type="term" value="C:outer membrane-bounded periplasmic space"/>
    <property type="evidence" value="ECO:0007669"/>
    <property type="project" value="TreeGrafter"/>
</dbReference>
<dbReference type="Pfam" id="PF01497">
    <property type="entry name" value="Peripla_BP_2"/>
    <property type="match status" value="1"/>
</dbReference>
<evidence type="ECO:0000256" key="4">
    <source>
        <dbReference type="ARBA" id="ARBA00022729"/>
    </source>
</evidence>
<proteinExistence type="inferred from homology"/>
<evidence type="ECO:0000259" key="7">
    <source>
        <dbReference type="PROSITE" id="PS50983"/>
    </source>
</evidence>
<dbReference type="InterPro" id="IPR051313">
    <property type="entry name" value="Bact_iron-sidero_bind"/>
</dbReference>
<accession>A0A9X2MT84</accession>
<feature type="chain" id="PRO_5040911772" evidence="6">
    <location>
        <begin position="24"/>
        <end position="324"/>
    </location>
</feature>
<dbReference type="RefSeq" id="WP_257449805.1">
    <property type="nucleotide sequence ID" value="NZ_JANIPJ010000017.1"/>
</dbReference>
<evidence type="ECO:0000256" key="3">
    <source>
        <dbReference type="ARBA" id="ARBA00022448"/>
    </source>
</evidence>
<sequence>MKKAFIPFILMLVLIVSACGNNAANQAPSSEPSKAESANGANSGNSANSGKDATGTVTYESQSGSIEIPANPQRIVALTNAPNILSLDGTLVGVDEWTKKNPLFTDKLANVETVSDADLEKIIELDPDLIVAGDYMQNLDKLADIAPTIVYTWGKLDYLQQQLEIGKVLNKEEEAQSWIDDFTARAKAAGEEIKAHIGAEATVSVFEYDMKSFYVFGNNWARGTEILYQAMGLNMTDKVKQDALGPGYHTLSLEVVPEYAGDYIVLSKNKEGDSTFLESETWKNISAVKNGRVIEVDTEAVTYSDPISLEYMLDIFHKQFLATK</sequence>
<evidence type="ECO:0000256" key="1">
    <source>
        <dbReference type="ARBA" id="ARBA00004196"/>
    </source>
</evidence>
<dbReference type="PANTHER" id="PTHR30532:SF26">
    <property type="entry name" value="IRON(3+)-HYDROXAMATE-BINDING PROTEIN FHUD"/>
    <property type="match status" value="1"/>
</dbReference>
<evidence type="ECO:0000313" key="8">
    <source>
        <dbReference type="EMBL" id="MCR2806394.1"/>
    </source>
</evidence>
<name>A0A9X2MT84_9BACL</name>
<comment type="similarity">
    <text evidence="2">Belongs to the bacterial solute-binding protein 8 family.</text>
</comment>
<comment type="subcellular location">
    <subcellularLocation>
        <location evidence="1">Cell envelope</location>
    </subcellularLocation>
</comment>
<evidence type="ECO:0000313" key="9">
    <source>
        <dbReference type="Proteomes" id="UP001141950"/>
    </source>
</evidence>
<comment type="caution">
    <text evidence="8">The sequence shown here is derived from an EMBL/GenBank/DDBJ whole genome shotgun (WGS) entry which is preliminary data.</text>
</comment>
<protein>
    <submittedName>
        <fullName evidence="8">Iron-hydroxamate ABC transporter substrate-binding protein</fullName>
    </submittedName>
</protein>
<dbReference type="CDD" id="cd01138">
    <property type="entry name" value="FeuA"/>
    <property type="match status" value="1"/>
</dbReference>
<dbReference type="Proteomes" id="UP001141950">
    <property type="component" value="Unassembled WGS sequence"/>
</dbReference>
<keyword evidence="9" id="KW-1185">Reference proteome</keyword>
<gene>
    <name evidence="8" type="ORF">NQZ67_21165</name>
</gene>
<feature type="region of interest" description="Disordered" evidence="5">
    <location>
        <begin position="25"/>
        <end position="60"/>
    </location>
</feature>
<evidence type="ECO:0000256" key="5">
    <source>
        <dbReference type="SAM" id="MobiDB-lite"/>
    </source>
</evidence>
<dbReference type="InterPro" id="IPR002491">
    <property type="entry name" value="ABC_transptr_periplasmic_BD"/>
</dbReference>
<dbReference type="PANTHER" id="PTHR30532">
    <property type="entry name" value="IRON III DICITRATE-BINDING PERIPLASMIC PROTEIN"/>
    <property type="match status" value="1"/>
</dbReference>
<dbReference type="EMBL" id="JANIPJ010000017">
    <property type="protein sequence ID" value="MCR2806394.1"/>
    <property type="molecule type" value="Genomic_DNA"/>
</dbReference>
<dbReference type="SUPFAM" id="SSF53807">
    <property type="entry name" value="Helical backbone' metal receptor"/>
    <property type="match status" value="1"/>
</dbReference>
<evidence type="ECO:0000256" key="6">
    <source>
        <dbReference type="SAM" id="SignalP"/>
    </source>
</evidence>
<dbReference type="PROSITE" id="PS51257">
    <property type="entry name" value="PROKAR_LIPOPROTEIN"/>
    <property type="match status" value="1"/>
</dbReference>
<keyword evidence="3" id="KW-0813">Transport</keyword>
<feature type="compositionally biased region" description="Low complexity" evidence="5">
    <location>
        <begin position="27"/>
        <end position="50"/>
    </location>
</feature>
<keyword evidence="4 6" id="KW-0732">Signal</keyword>
<reference evidence="8" key="1">
    <citation type="submission" date="2022-08" db="EMBL/GenBank/DDBJ databases">
        <title>The genomic sequence of strain Paenibacillus sp. SCIV0701.</title>
        <authorList>
            <person name="Zhao H."/>
        </authorList>
    </citation>
    <scope>NUCLEOTIDE SEQUENCE</scope>
    <source>
        <strain evidence="8">SCIV0701</strain>
    </source>
</reference>
<feature type="signal peptide" evidence="6">
    <location>
        <begin position="1"/>
        <end position="23"/>
    </location>
</feature>
<evidence type="ECO:0000256" key="2">
    <source>
        <dbReference type="ARBA" id="ARBA00008814"/>
    </source>
</evidence>
<feature type="domain" description="Fe/B12 periplasmic-binding" evidence="7">
    <location>
        <begin position="74"/>
        <end position="324"/>
    </location>
</feature>